<evidence type="ECO:0000259" key="10">
    <source>
        <dbReference type="PROSITE" id="PS50089"/>
    </source>
</evidence>
<evidence type="ECO:0000313" key="11">
    <source>
        <dbReference type="EMBL" id="PVD36432.1"/>
    </source>
</evidence>
<feature type="region of interest" description="Disordered" evidence="9">
    <location>
        <begin position="315"/>
        <end position="350"/>
    </location>
</feature>
<dbReference type="Proteomes" id="UP000245119">
    <property type="component" value="Linkage Group LG2"/>
</dbReference>
<dbReference type="SMART" id="SM00184">
    <property type="entry name" value="RING"/>
    <property type="match status" value="1"/>
</dbReference>
<dbReference type="OrthoDB" id="9984778at2759"/>
<feature type="region of interest" description="Disordered" evidence="9">
    <location>
        <begin position="137"/>
        <end position="191"/>
    </location>
</feature>
<dbReference type="PANTHER" id="PTHR22937:SF65">
    <property type="entry name" value="E3 UBIQUITIN-PROTEIN LIGASE ARK2C"/>
    <property type="match status" value="1"/>
</dbReference>
<dbReference type="GO" id="GO:0005634">
    <property type="term" value="C:nucleus"/>
    <property type="evidence" value="ECO:0007669"/>
    <property type="project" value="TreeGrafter"/>
</dbReference>
<comment type="caution">
    <text evidence="11">The sequence shown here is derived from an EMBL/GenBank/DDBJ whole genome shotgun (WGS) entry which is preliminary data.</text>
</comment>
<feature type="compositionally biased region" description="Low complexity" evidence="9">
    <location>
        <begin position="262"/>
        <end position="282"/>
    </location>
</feature>
<dbReference type="PROSITE" id="PS50089">
    <property type="entry name" value="ZF_RING_2"/>
    <property type="match status" value="1"/>
</dbReference>
<dbReference type="InterPro" id="IPR045191">
    <property type="entry name" value="MBR1/2-like"/>
</dbReference>
<reference evidence="11 12" key="1">
    <citation type="submission" date="2018-04" db="EMBL/GenBank/DDBJ databases">
        <title>The genome of golden apple snail Pomacea canaliculata provides insight into stress tolerance and invasive adaptation.</title>
        <authorList>
            <person name="Liu C."/>
            <person name="Liu B."/>
            <person name="Ren Y."/>
            <person name="Zhang Y."/>
            <person name="Wang H."/>
            <person name="Li S."/>
            <person name="Jiang F."/>
            <person name="Yin L."/>
            <person name="Zhang G."/>
            <person name="Qian W."/>
            <person name="Fan W."/>
        </authorList>
    </citation>
    <scope>NUCLEOTIDE SEQUENCE [LARGE SCALE GENOMIC DNA]</scope>
    <source>
        <strain evidence="11">SZHN2017</strain>
        <tissue evidence="11">Muscle</tissue>
    </source>
</reference>
<dbReference type="SUPFAM" id="SSF57850">
    <property type="entry name" value="RING/U-box"/>
    <property type="match status" value="1"/>
</dbReference>
<gene>
    <name evidence="11" type="ORF">C0Q70_03416</name>
</gene>
<organism evidence="11 12">
    <name type="scientific">Pomacea canaliculata</name>
    <name type="common">Golden apple snail</name>
    <dbReference type="NCBI Taxonomy" id="400727"/>
    <lineage>
        <taxon>Eukaryota</taxon>
        <taxon>Metazoa</taxon>
        <taxon>Spiralia</taxon>
        <taxon>Lophotrochozoa</taxon>
        <taxon>Mollusca</taxon>
        <taxon>Gastropoda</taxon>
        <taxon>Caenogastropoda</taxon>
        <taxon>Architaenioglossa</taxon>
        <taxon>Ampullarioidea</taxon>
        <taxon>Ampullariidae</taxon>
        <taxon>Pomacea</taxon>
    </lineage>
</organism>
<feature type="compositionally biased region" description="Low complexity" evidence="9">
    <location>
        <begin position="137"/>
        <end position="146"/>
    </location>
</feature>
<dbReference type="InterPro" id="IPR013083">
    <property type="entry name" value="Znf_RING/FYVE/PHD"/>
</dbReference>
<feature type="compositionally biased region" description="Low complexity" evidence="9">
    <location>
        <begin position="702"/>
        <end position="712"/>
    </location>
</feature>
<keyword evidence="7" id="KW-0862">Zinc</keyword>
<dbReference type="PANTHER" id="PTHR22937">
    <property type="entry name" value="E3 UBIQUITIN-PROTEIN LIGASE RNF165"/>
    <property type="match status" value="1"/>
</dbReference>
<feature type="region of interest" description="Disordered" evidence="9">
    <location>
        <begin position="698"/>
        <end position="723"/>
    </location>
</feature>
<feature type="compositionally biased region" description="Basic and acidic residues" evidence="9">
    <location>
        <begin position="418"/>
        <end position="427"/>
    </location>
</feature>
<dbReference type="EC" id="2.3.2.27" evidence="2"/>
<comment type="catalytic activity">
    <reaction evidence="1">
        <text>S-ubiquitinyl-[E2 ubiquitin-conjugating enzyme]-L-cysteine + [acceptor protein]-L-lysine = [E2 ubiquitin-conjugating enzyme]-L-cysteine + N(6)-ubiquitinyl-[acceptor protein]-L-lysine.</text>
        <dbReference type="EC" id="2.3.2.27"/>
    </reaction>
</comment>
<dbReference type="AlphaFoldDB" id="A0A2T7PSN2"/>
<feature type="region of interest" description="Disordered" evidence="9">
    <location>
        <begin position="258"/>
        <end position="282"/>
    </location>
</feature>
<dbReference type="InterPro" id="IPR001841">
    <property type="entry name" value="Znf_RING"/>
</dbReference>
<keyword evidence="4" id="KW-0479">Metal-binding</keyword>
<keyword evidence="12" id="KW-1185">Reference proteome</keyword>
<dbReference type="Gene3D" id="3.30.40.10">
    <property type="entry name" value="Zinc/RING finger domain, C3HC4 (zinc finger)"/>
    <property type="match status" value="1"/>
</dbReference>
<proteinExistence type="predicted"/>
<dbReference type="GO" id="GO:0061630">
    <property type="term" value="F:ubiquitin protein ligase activity"/>
    <property type="evidence" value="ECO:0007669"/>
    <property type="project" value="UniProtKB-EC"/>
</dbReference>
<keyword evidence="3" id="KW-0808">Transferase</keyword>
<keyword evidence="5 8" id="KW-0863">Zinc-finger</keyword>
<sequence>MDKDSLVSNANLAWTEPSHPLASLSGPIKQDEASRDGVVEEDIVVDASSKTVEVVATTTAENTEQVVVQRIYAQAEVIAERTVGLAAQGELWPSTEDDIDVVSLDGAASATPQQPETGVGAVPMSMSERFRDYMEQLSSLSPSVSSTQATWGSDVSDEDAAERQREGRWGVRSSHNQCISHKPAGEASKEDEFVDCDEVMEDPEPDSTVDSTLPSASAALYDSLDPYSLFNLPYPVSLSRYRSSDNKRKTYGFCSQKENTAVSGSTSSSIRSSGQSQVSSLSGRGAAGIVETMNRLLDAPDVDVLQVPSDFARPSDLSLASTSHGETSCRSDARSRMLPPTPPATWTSGEGGGDGVMPMEAEHSSLSQHTCLLLPGPCKKKCTVEGTASASIPSPVLSSVFLSDASDDSDVEVVKIETRKGKRRESTGRATVVVDLTESDDDHQSSRESGGPDAAVHTPGPSAAASCVASPLLHPSLSPPPLAASSSINTTPGSARRPLPAHQPPPLQRRPPPAHTPLRTYRPSTCRLHRPCAGDTCKYLTRGRCMEGGYCAYHGEHQTLQCRLHQEVPHPHLHHPHPVPHTQLPSQPLPPPPLHPITINCPHTAHMHHSVQPPRAHIHHHHYHPAPFTLPHPMSLTVPTRLLPQHQAHQAPPDIGQHDAFSFNPADPLSTLPMIPPPVEAHGAVSRPRPFSAQLAGISHDTSQTSQSQVPPQQTPHHHMHHHMHHYHLNPTPINNCWPSYRMPPMPELPPFPAFPPLPRLQRVQVGLGGMVFHGHTLEFSYEGHASVNCGASQAVIEQNTLPHTYRKVKRCVEGEEDHREKCTICLSEFEEGEDVRRLPCMHLFHIECVDQWLATNKKCPICRVDIQANSKDSMIHD</sequence>
<evidence type="ECO:0000256" key="3">
    <source>
        <dbReference type="ARBA" id="ARBA00022679"/>
    </source>
</evidence>
<evidence type="ECO:0000256" key="5">
    <source>
        <dbReference type="ARBA" id="ARBA00022771"/>
    </source>
</evidence>
<dbReference type="EMBL" id="PZQS01000002">
    <property type="protein sequence ID" value="PVD36432.1"/>
    <property type="molecule type" value="Genomic_DNA"/>
</dbReference>
<feature type="region of interest" description="Disordered" evidence="9">
    <location>
        <begin position="418"/>
        <end position="522"/>
    </location>
</feature>
<evidence type="ECO:0000256" key="1">
    <source>
        <dbReference type="ARBA" id="ARBA00000900"/>
    </source>
</evidence>
<evidence type="ECO:0000256" key="4">
    <source>
        <dbReference type="ARBA" id="ARBA00022723"/>
    </source>
</evidence>
<feature type="region of interest" description="Disordered" evidence="9">
    <location>
        <begin position="1"/>
        <end position="35"/>
    </location>
</feature>
<evidence type="ECO:0000256" key="6">
    <source>
        <dbReference type="ARBA" id="ARBA00022786"/>
    </source>
</evidence>
<accession>A0A2T7PSN2</accession>
<evidence type="ECO:0000256" key="2">
    <source>
        <dbReference type="ARBA" id="ARBA00012483"/>
    </source>
</evidence>
<name>A0A2T7PSN2_POMCA</name>
<feature type="domain" description="RING-type" evidence="10">
    <location>
        <begin position="823"/>
        <end position="864"/>
    </location>
</feature>
<dbReference type="Pfam" id="PF13639">
    <property type="entry name" value="zf-RING_2"/>
    <property type="match status" value="1"/>
</dbReference>
<dbReference type="GO" id="GO:0008270">
    <property type="term" value="F:zinc ion binding"/>
    <property type="evidence" value="ECO:0007669"/>
    <property type="project" value="UniProtKB-KW"/>
</dbReference>
<dbReference type="STRING" id="400727.A0A2T7PSN2"/>
<dbReference type="CDD" id="cd16474">
    <property type="entry name" value="RING-H2_RNF111-like"/>
    <property type="match status" value="1"/>
</dbReference>
<evidence type="ECO:0000256" key="9">
    <source>
        <dbReference type="SAM" id="MobiDB-lite"/>
    </source>
</evidence>
<protein>
    <recommendedName>
        <fullName evidence="2">RING-type E3 ubiquitin transferase</fullName>
        <ecNumber evidence="2">2.3.2.27</ecNumber>
    </recommendedName>
</protein>
<evidence type="ECO:0000256" key="7">
    <source>
        <dbReference type="ARBA" id="ARBA00022833"/>
    </source>
</evidence>
<evidence type="ECO:0000313" key="12">
    <source>
        <dbReference type="Proteomes" id="UP000245119"/>
    </source>
</evidence>
<feature type="compositionally biased region" description="Polar residues" evidence="9">
    <location>
        <begin position="1"/>
        <end position="12"/>
    </location>
</feature>
<evidence type="ECO:0000256" key="8">
    <source>
        <dbReference type="PROSITE-ProRule" id="PRU00175"/>
    </source>
</evidence>
<keyword evidence="6" id="KW-0833">Ubl conjugation pathway</keyword>
<feature type="compositionally biased region" description="Pro residues" evidence="9">
    <location>
        <begin position="501"/>
        <end position="515"/>
    </location>
</feature>